<name>T1JIT7_STRMM</name>
<dbReference type="HOGENOM" id="CLU_2645192_0_0_1"/>
<protein>
    <submittedName>
        <fullName evidence="1">Uncharacterized protein</fullName>
    </submittedName>
</protein>
<accession>T1JIT7</accession>
<dbReference type="EnsemblMetazoa" id="SMAR013768-RA">
    <property type="protein sequence ID" value="SMAR013768-PA"/>
    <property type="gene ID" value="SMAR013768"/>
</dbReference>
<dbReference type="Proteomes" id="UP000014500">
    <property type="component" value="Unassembled WGS sequence"/>
</dbReference>
<dbReference type="PhylomeDB" id="T1JIT7"/>
<proteinExistence type="predicted"/>
<dbReference type="AlphaFoldDB" id="T1JIT7"/>
<evidence type="ECO:0000313" key="2">
    <source>
        <dbReference type="Proteomes" id="UP000014500"/>
    </source>
</evidence>
<keyword evidence="2" id="KW-1185">Reference proteome</keyword>
<evidence type="ECO:0000313" key="1">
    <source>
        <dbReference type="EnsemblMetazoa" id="SMAR013768-PA"/>
    </source>
</evidence>
<dbReference type="Gene3D" id="1.20.5.350">
    <property type="match status" value="1"/>
</dbReference>
<reference evidence="2" key="1">
    <citation type="submission" date="2011-05" db="EMBL/GenBank/DDBJ databases">
        <authorList>
            <person name="Richards S.R."/>
            <person name="Qu J."/>
            <person name="Jiang H."/>
            <person name="Jhangiani S.N."/>
            <person name="Agravi P."/>
            <person name="Goodspeed R."/>
            <person name="Gross S."/>
            <person name="Mandapat C."/>
            <person name="Jackson L."/>
            <person name="Mathew T."/>
            <person name="Pu L."/>
            <person name="Thornton R."/>
            <person name="Saada N."/>
            <person name="Wilczek-Boney K.B."/>
            <person name="Lee S."/>
            <person name="Kovar C."/>
            <person name="Wu Y."/>
            <person name="Scherer S.E."/>
            <person name="Worley K.C."/>
            <person name="Muzny D.M."/>
            <person name="Gibbs R."/>
        </authorList>
    </citation>
    <scope>NUCLEOTIDE SEQUENCE</scope>
    <source>
        <strain evidence="2">Brora</strain>
    </source>
</reference>
<organism evidence="1 2">
    <name type="scientific">Strigamia maritima</name>
    <name type="common">European centipede</name>
    <name type="synonym">Geophilus maritimus</name>
    <dbReference type="NCBI Taxonomy" id="126957"/>
    <lineage>
        <taxon>Eukaryota</taxon>
        <taxon>Metazoa</taxon>
        <taxon>Ecdysozoa</taxon>
        <taxon>Arthropoda</taxon>
        <taxon>Myriapoda</taxon>
        <taxon>Chilopoda</taxon>
        <taxon>Pleurostigmophora</taxon>
        <taxon>Geophilomorpha</taxon>
        <taxon>Linotaeniidae</taxon>
        <taxon>Strigamia</taxon>
    </lineage>
</organism>
<dbReference type="InterPro" id="IPR038077">
    <property type="entry name" value="Troponin_sf"/>
</dbReference>
<sequence length="77" mass="9077">CTNFFFCFSVKPVLKKINKYNPDKFKIIKPTEINFHQNLKKVESNKFSIEGIEKEKAEKPEWALGAKEKREEGEVEE</sequence>
<reference evidence="1" key="2">
    <citation type="submission" date="2015-02" db="UniProtKB">
        <authorList>
            <consortium name="EnsemblMetazoa"/>
        </authorList>
    </citation>
    <scope>IDENTIFICATION</scope>
</reference>
<dbReference type="EMBL" id="JH431752">
    <property type="status" value="NOT_ANNOTATED_CDS"/>
    <property type="molecule type" value="Genomic_DNA"/>
</dbReference>